<keyword evidence="1" id="KW-0472">Membrane</keyword>
<dbReference type="EMBL" id="JAHQIW010000115">
    <property type="protein sequence ID" value="KAJ1346104.1"/>
    <property type="molecule type" value="Genomic_DNA"/>
</dbReference>
<evidence type="ECO:0000313" key="3">
    <source>
        <dbReference type="EMBL" id="KAJ1346104.1"/>
    </source>
</evidence>
<keyword evidence="1" id="KW-0812">Transmembrane</keyword>
<dbReference type="Proteomes" id="UP001196413">
    <property type="component" value="Unassembled WGS sequence"/>
</dbReference>
<feature type="chain" id="PRO_5042185743" description="Transmembrane protein" evidence="2">
    <location>
        <begin position="19"/>
        <end position="202"/>
    </location>
</feature>
<name>A0AAD5QE40_PARTN</name>
<comment type="caution">
    <text evidence="3">The sequence shown here is derived from an EMBL/GenBank/DDBJ whole genome shotgun (WGS) entry which is preliminary data.</text>
</comment>
<reference evidence="3" key="1">
    <citation type="submission" date="2021-06" db="EMBL/GenBank/DDBJ databases">
        <title>Parelaphostrongylus tenuis whole genome reference sequence.</title>
        <authorList>
            <person name="Garwood T.J."/>
            <person name="Larsen P.A."/>
            <person name="Fountain-Jones N.M."/>
            <person name="Garbe J.R."/>
            <person name="Macchietto M.G."/>
            <person name="Kania S.A."/>
            <person name="Gerhold R.W."/>
            <person name="Richards J.E."/>
            <person name="Wolf T.M."/>
        </authorList>
    </citation>
    <scope>NUCLEOTIDE SEQUENCE</scope>
    <source>
        <strain evidence="3">MNPRO001-30</strain>
        <tissue evidence="3">Meninges</tissue>
    </source>
</reference>
<evidence type="ECO:0000256" key="2">
    <source>
        <dbReference type="SAM" id="SignalP"/>
    </source>
</evidence>
<feature type="signal peptide" evidence="2">
    <location>
        <begin position="1"/>
        <end position="18"/>
    </location>
</feature>
<keyword evidence="2" id="KW-0732">Signal</keyword>
<keyword evidence="4" id="KW-1185">Reference proteome</keyword>
<proteinExistence type="predicted"/>
<evidence type="ECO:0000313" key="4">
    <source>
        <dbReference type="Proteomes" id="UP001196413"/>
    </source>
</evidence>
<protein>
    <recommendedName>
        <fullName evidence="5">Transmembrane protein</fullName>
    </recommendedName>
</protein>
<evidence type="ECO:0000256" key="1">
    <source>
        <dbReference type="SAM" id="Phobius"/>
    </source>
</evidence>
<feature type="transmembrane region" description="Helical" evidence="1">
    <location>
        <begin position="114"/>
        <end position="139"/>
    </location>
</feature>
<gene>
    <name evidence="3" type="ORF">KIN20_000796</name>
</gene>
<sequence length="202" mass="22513">MSIAIFLLLAATAIISDGDVIRTVFCRKHCTDYLKIPETLMPLCTPEHLQLKECGTVISCDWAEADRDKVRPVANSSDFLCCYQTAVKEKGDCVEQLATELEPVQLMKSVPNNYGFYFLSWILCFSFIVIAILQAAYIVKLRISGPKHQKIGQSNEINCPQFVIPQPLVGVRHFDDTVSSRLLRADDLPFANMAATGNIPSQ</sequence>
<organism evidence="3 4">
    <name type="scientific">Parelaphostrongylus tenuis</name>
    <name type="common">Meningeal worm</name>
    <dbReference type="NCBI Taxonomy" id="148309"/>
    <lineage>
        <taxon>Eukaryota</taxon>
        <taxon>Metazoa</taxon>
        <taxon>Ecdysozoa</taxon>
        <taxon>Nematoda</taxon>
        <taxon>Chromadorea</taxon>
        <taxon>Rhabditida</taxon>
        <taxon>Rhabditina</taxon>
        <taxon>Rhabditomorpha</taxon>
        <taxon>Strongyloidea</taxon>
        <taxon>Metastrongylidae</taxon>
        <taxon>Parelaphostrongylus</taxon>
    </lineage>
</organism>
<accession>A0AAD5QE40</accession>
<keyword evidence="1" id="KW-1133">Transmembrane helix</keyword>
<evidence type="ECO:0008006" key="5">
    <source>
        <dbReference type="Google" id="ProtNLM"/>
    </source>
</evidence>
<dbReference type="AlphaFoldDB" id="A0AAD5QE40"/>